<dbReference type="SUPFAM" id="SSF52540">
    <property type="entry name" value="P-loop containing nucleoside triphosphate hydrolases"/>
    <property type="match status" value="2"/>
</dbReference>
<dbReference type="GO" id="GO:0005524">
    <property type="term" value="F:ATP binding"/>
    <property type="evidence" value="ECO:0007669"/>
    <property type="project" value="UniProtKB-KW"/>
</dbReference>
<evidence type="ECO:0000313" key="6">
    <source>
        <dbReference type="Proteomes" id="UP000831467"/>
    </source>
</evidence>
<evidence type="ECO:0000259" key="4">
    <source>
        <dbReference type="PROSITE" id="PS50893"/>
    </source>
</evidence>
<dbReference type="PROSITE" id="PS00211">
    <property type="entry name" value="ABC_TRANSPORTER_1"/>
    <property type="match status" value="2"/>
</dbReference>
<dbReference type="PANTHER" id="PTHR19211">
    <property type="entry name" value="ATP-BINDING TRANSPORT PROTEIN-RELATED"/>
    <property type="match status" value="1"/>
</dbReference>
<reference evidence="5 6" key="1">
    <citation type="submission" date="2021-06" db="EMBL/GenBank/DDBJ databases">
        <title>Genome-based taxonomic framework of Microbacterium strains isolated from marine environment, the description of four new species and reclassification of four preexisting species.</title>
        <authorList>
            <person name="Lee S.D."/>
            <person name="Kim S.-M."/>
            <person name="Byeon Y.-S."/>
            <person name="Yang H.L."/>
            <person name="Kim I.S."/>
        </authorList>
    </citation>
    <scope>NUCLEOTIDE SEQUENCE [LARGE SCALE GENOMIC DNA]</scope>
    <source>
        <strain evidence="5 6">SSW1-51</strain>
    </source>
</reference>
<keyword evidence="3 5" id="KW-0067">ATP-binding</keyword>
<feature type="domain" description="ABC transporter" evidence="4">
    <location>
        <begin position="375"/>
        <end position="570"/>
    </location>
</feature>
<feature type="domain" description="ABC transporter" evidence="4">
    <location>
        <begin position="16"/>
        <end position="277"/>
    </location>
</feature>
<name>A0ABY4IG26_9MICO</name>
<dbReference type="PROSITE" id="PS50893">
    <property type="entry name" value="ABC_TRANSPORTER_2"/>
    <property type="match status" value="2"/>
</dbReference>
<keyword evidence="6" id="KW-1185">Reference proteome</keyword>
<dbReference type="EMBL" id="CP078076">
    <property type="protein sequence ID" value="UPL10228.1"/>
    <property type="molecule type" value="Genomic_DNA"/>
</dbReference>
<dbReference type="InterPro" id="IPR003439">
    <property type="entry name" value="ABC_transporter-like_ATP-bd"/>
</dbReference>
<evidence type="ECO:0000256" key="3">
    <source>
        <dbReference type="ARBA" id="ARBA00022840"/>
    </source>
</evidence>
<dbReference type="InterPro" id="IPR027417">
    <property type="entry name" value="P-loop_NTPase"/>
</dbReference>
<keyword evidence="1" id="KW-0677">Repeat</keyword>
<dbReference type="RefSeq" id="WP_247982317.1">
    <property type="nucleotide sequence ID" value="NZ_CP078076.1"/>
</dbReference>
<dbReference type="Pfam" id="PF00005">
    <property type="entry name" value="ABC_tran"/>
    <property type="match status" value="2"/>
</dbReference>
<dbReference type="CDD" id="cd03221">
    <property type="entry name" value="ABCF_EF-3"/>
    <property type="match status" value="1"/>
</dbReference>
<dbReference type="SMART" id="SM00382">
    <property type="entry name" value="AAA"/>
    <property type="match status" value="2"/>
</dbReference>
<accession>A0ABY4IG26</accession>
<dbReference type="InterPro" id="IPR017871">
    <property type="entry name" value="ABC_transporter-like_CS"/>
</dbReference>
<gene>
    <name evidence="5" type="ORF">KV394_03505</name>
</gene>
<evidence type="ECO:0000313" key="5">
    <source>
        <dbReference type="EMBL" id="UPL10228.1"/>
    </source>
</evidence>
<organism evidence="5 6">
    <name type="scientific">Microbacterium sufflavum</name>
    <dbReference type="NCBI Taxonomy" id="2851649"/>
    <lineage>
        <taxon>Bacteria</taxon>
        <taxon>Bacillati</taxon>
        <taxon>Actinomycetota</taxon>
        <taxon>Actinomycetes</taxon>
        <taxon>Micrococcales</taxon>
        <taxon>Microbacteriaceae</taxon>
        <taxon>Microbacterium</taxon>
    </lineage>
</organism>
<keyword evidence="2" id="KW-0547">Nucleotide-binding</keyword>
<proteinExistence type="predicted"/>
<dbReference type="Gene3D" id="3.40.50.300">
    <property type="entry name" value="P-loop containing nucleotide triphosphate hydrolases"/>
    <property type="match status" value="2"/>
</dbReference>
<dbReference type="InterPro" id="IPR003593">
    <property type="entry name" value="AAA+_ATPase"/>
</dbReference>
<dbReference type="Proteomes" id="UP000831467">
    <property type="component" value="Chromosome"/>
</dbReference>
<dbReference type="InterPro" id="IPR050611">
    <property type="entry name" value="ABCF"/>
</dbReference>
<sequence length="571" mass="61554">MFPVLPSPSPSTVPAIRPHRVCELRAAGVRFAAHRVLDGIDLVVGPADRLAIIGDNGAGKSTLLELLAGTLAPTAGEARLHLPGGVAHALQNPEFPPGATVSAAIDDLLGDLRALERELARAYDQLASALPAEQAQRLAAVSDLQDRFETRAGYDVDHRIDVALDQLGVGTLDRTRPVAALSGGERARLALAVALSSRAELLLLDEPTNDLDEHALAWVEERIAAHRGALVVVTHDRDFLDRFATAVVHVSDGGIRRYGDGYPGFLRARETERRRLAERHEAWKAEVARTEELLATNAFRLDAIPRKLELDGFGHGAFRARSRDHGAVGRIRMAKERLSRLREDPAPPPPEPLRFVLPDGPAPDADSSGEDDALVTLHDVVFQEPGRRLTVTAWTVAPGDRWLVTGPNGAGKTTLLDLLAGELSAASGSIDRRPGLRVARLRQDVGAAARGSAVEVFARRAAVPPSDARAALLAHGLFREDEIERPARALSVGQRRRLDLAVALASTFDVLLLDEPTNHLDPELVEQLERALDDHPAAVVTVSHDRRWLRRARQHGAAAVRVTEGAAVVAS</sequence>
<evidence type="ECO:0000256" key="1">
    <source>
        <dbReference type="ARBA" id="ARBA00022737"/>
    </source>
</evidence>
<evidence type="ECO:0000256" key="2">
    <source>
        <dbReference type="ARBA" id="ARBA00022741"/>
    </source>
</evidence>
<protein>
    <submittedName>
        <fullName evidence="5">ATP-binding cassette domain-containing protein</fullName>
    </submittedName>
</protein>
<dbReference type="PANTHER" id="PTHR19211:SF14">
    <property type="entry name" value="ATP-BINDING CASSETTE SUB-FAMILY F MEMBER 1"/>
    <property type="match status" value="1"/>
</dbReference>